<evidence type="ECO:0000256" key="2">
    <source>
        <dbReference type="ARBA" id="ARBA00023015"/>
    </source>
</evidence>
<keyword evidence="2" id="KW-0805">Transcription regulation</keyword>
<evidence type="ECO:0000256" key="3">
    <source>
        <dbReference type="ARBA" id="ARBA00023163"/>
    </source>
</evidence>
<keyword evidence="6" id="KW-1185">Reference proteome</keyword>
<gene>
    <name evidence="5" type="ORF">CTI12_AA423010</name>
</gene>
<dbReference type="InterPro" id="IPR044549">
    <property type="entry name" value="bHLH_AtIBH1-like"/>
</dbReference>
<keyword evidence="3" id="KW-0804">Transcription</keyword>
<reference evidence="5 6" key="1">
    <citation type="journal article" date="2018" name="Mol. Plant">
        <title>The genome of Artemisia annua provides insight into the evolution of Asteraceae family and artemisinin biosynthesis.</title>
        <authorList>
            <person name="Shen Q."/>
            <person name="Zhang L."/>
            <person name="Liao Z."/>
            <person name="Wang S."/>
            <person name="Yan T."/>
            <person name="Shi P."/>
            <person name="Liu M."/>
            <person name="Fu X."/>
            <person name="Pan Q."/>
            <person name="Wang Y."/>
            <person name="Lv Z."/>
            <person name="Lu X."/>
            <person name="Zhang F."/>
            <person name="Jiang W."/>
            <person name="Ma Y."/>
            <person name="Chen M."/>
            <person name="Hao X."/>
            <person name="Li L."/>
            <person name="Tang Y."/>
            <person name="Lv G."/>
            <person name="Zhou Y."/>
            <person name="Sun X."/>
            <person name="Brodelius P.E."/>
            <person name="Rose J.K.C."/>
            <person name="Tang K."/>
        </authorList>
    </citation>
    <scope>NUCLEOTIDE SEQUENCE [LARGE SCALE GENOMIC DNA]</scope>
    <source>
        <strain evidence="6">cv. Huhao1</strain>
        <tissue evidence="5">Leaf</tissue>
    </source>
</reference>
<proteinExistence type="predicted"/>
<evidence type="ECO:0000256" key="1">
    <source>
        <dbReference type="ARBA" id="ARBA00004123"/>
    </source>
</evidence>
<dbReference type="STRING" id="35608.A0A2U1LZ02"/>
<dbReference type="OrthoDB" id="1647165at2759"/>
<dbReference type="AlphaFoldDB" id="A0A2U1LZ02"/>
<dbReference type="GO" id="GO:0005634">
    <property type="term" value="C:nucleus"/>
    <property type="evidence" value="ECO:0007669"/>
    <property type="project" value="UniProtKB-SubCell"/>
</dbReference>
<accession>A0A2U1LZ02</accession>
<protein>
    <recommendedName>
        <fullName evidence="7">Myc-type, basic helix-loop-helix (BHLH) domain-containing protein</fullName>
    </recommendedName>
</protein>
<dbReference type="CDD" id="cd11444">
    <property type="entry name" value="bHLH_AtIBH1_like"/>
    <property type="match status" value="1"/>
</dbReference>
<dbReference type="InterPro" id="IPR044660">
    <property type="entry name" value="IBH1-like"/>
</dbReference>
<comment type="caution">
    <text evidence="5">The sequence shown here is derived from an EMBL/GenBank/DDBJ whole genome shotgun (WGS) entry which is preliminary data.</text>
</comment>
<evidence type="ECO:0000256" key="4">
    <source>
        <dbReference type="ARBA" id="ARBA00023242"/>
    </source>
</evidence>
<organism evidence="5 6">
    <name type="scientific">Artemisia annua</name>
    <name type="common">Sweet wormwood</name>
    <dbReference type="NCBI Taxonomy" id="35608"/>
    <lineage>
        <taxon>Eukaryota</taxon>
        <taxon>Viridiplantae</taxon>
        <taxon>Streptophyta</taxon>
        <taxon>Embryophyta</taxon>
        <taxon>Tracheophyta</taxon>
        <taxon>Spermatophyta</taxon>
        <taxon>Magnoliopsida</taxon>
        <taxon>eudicotyledons</taxon>
        <taxon>Gunneridae</taxon>
        <taxon>Pentapetalae</taxon>
        <taxon>asterids</taxon>
        <taxon>campanulids</taxon>
        <taxon>Asterales</taxon>
        <taxon>Asteraceae</taxon>
        <taxon>Asteroideae</taxon>
        <taxon>Anthemideae</taxon>
        <taxon>Artemisiinae</taxon>
        <taxon>Artemisia</taxon>
    </lineage>
</organism>
<dbReference type="PANTHER" id="PTHR33124:SF12">
    <property type="entry name" value="TRANSCRIPTION FACTOR BHLH148"/>
    <property type="match status" value="1"/>
</dbReference>
<name>A0A2U1LZ02_ARTAN</name>
<sequence length="184" mass="20891">MSTTKKKMSRQYSCVRQQAMQNISNNNESTSWKSKYQQELYRSKLVQALRQIQLSSSPLSGHVVHEAANQVLAMTAKGHTRWSQAILTNKVIRKARRVVVPTMVAKRRFKKRRVGILRLKSKNLSAVQRKARDLRHLVPGCRKQPLSVVLDEVTDYICAVEMQVKAMATLADLFSSINQPPSSS</sequence>
<dbReference type="EMBL" id="PKPP01007149">
    <property type="protein sequence ID" value="PWA54211.1"/>
    <property type="molecule type" value="Genomic_DNA"/>
</dbReference>
<keyword evidence="4" id="KW-0539">Nucleus</keyword>
<evidence type="ECO:0000313" key="6">
    <source>
        <dbReference type="Proteomes" id="UP000245207"/>
    </source>
</evidence>
<dbReference type="Proteomes" id="UP000245207">
    <property type="component" value="Unassembled WGS sequence"/>
</dbReference>
<evidence type="ECO:0008006" key="7">
    <source>
        <dbReference type="Google" id="ProtNLM"/>
    </source>
</evidence>
<evidence type="ECO:0000313" key="5">
    <source>
        <dbReference type="EMBL" id="PWA54211.1"/>
    </source>
</evidence>
<comment type="subcellular location">
    <subcellularLocation>
        <location evidence="1">Nucleus</location>
    </subcellularLocation>
</comment>
<dbReference type="PANTHER" id="PTHR33124">
    <property type="entry name" value="TRANSCRIPTION FACTOR IBH1-LIKE 1"/>
    <property type="match status" value="1"/>
</dbReference>
<dbReference type="GO" id="GO:0006355">
    <property type="term" value="P:regulation of DNA-templated transcription"/>
    <property type="evidence" value="ECO:0007669"/>
    <property type="project" value="InterPro"/>
</dbReference>